<proteinExistence type="predicted"/>
<feature type="compositionally biased region" description="Basic and acidic residues" evidence="1">
    <location>
        <begin position="46"/>
        <end position="56"/>
    </location>
</feature>
<feature type="region of interest" description="Disordered" evidence="1">
    <location>
        <begin position="37"/>
        <end position="56"/>
    </location>
</feature>
<dbReference type="Proteomes" id="UP001601058">
    <property type="component" value="Unassembled WGS sequence"/>
</dbReference>
<organism evidence="2 3">
    <name type="scientific">Cytobacillus mangrovibacter</name>
    <dbReference type="NCBI Taxonomy" id="3299024"/>
    <lineage>
        <taxon>Bacteria</taxon>
        <taxon>Bacillati</taxon>
        <taxon>Bacillota</taxon>
        <taxon>Bacilli</taxon>
        <taxon>Bacillales</taxon>
        <taxon>Bacillaceae</taxon>
        <taxon>Cytobacillus</taxon>
    </lineage>
</organism>
<sequence length="56" mass="6224">MVAIIVVSVIIIAIVIFLSVITTSKAYTYKHKVDSIDENPYTSQSESEHEATKKPD</sequence>
<accession>A0ABW6K201</accession>
<evidence type="ECO:0000256" key="1">
    <source>
        <dbReference type="SAM" id="MobiDB-lite"/>
    </source>
</evidence>
<evidence type="ECO:0000313" key="2">
    <source>
        <dbReference type="EMBL" id="MFE8698161.1"/>
    </source>
</evidence>
<protein>
    <submittedName>
        <fullName evidence="2">YtzI protein</fullName>
    </submittedName>
</protein>
<name>A0ABW6K201_9BACI</name>
<dbReference type="InterPro" id="IPR047753">
    <property type="entry name" value="YtzI-like"/>
</dbReference>
<evidence type="ECO:0000313" key="3">
    <source>
        <dbReference type="Proteomes" id="UP001601058"/>
    </source>
</evidence>
<reference evidence="2 3" key="1">
    <citation type="submission" date="2024-08" db="EMBL/GenBank/DDBJ databases">
        <title>Two novel Cytobacillus novel species.</title>
        <authorList>
            <person name="Liu G."/>
        </authorList>
    </citation>
    <scope>NUCLEOTIDE SEQUENCE [LARGE SCALE GENOMIC DNA]</scope>
    <source>
        <strain evidence="2 3">FJAT-53684</strain>
    </source>
</reference>
<dbReference type="NCBIfam" id="NF033232">
    <property type="entry name" value="small_YtzI"/>
    <property type="match status" value="1"/>
</dbReference>
<dbReference type="RefSeq" id="WP_389222291.1">
    <property type="nucleotide sequence ID" value="NZ_JBIACJ010000011.1"/>
</dbReference>
<gene>
    <name evidence="2" type="primary">ytzI</name>
    <name evidence="2" type="ORF">ACFYKT_17710</name>
</gene>
<dbReference type="EMBL" id="JBIACJ010000011">
    <property type="protein sequence ID" value="MFE8698161.1"/>
    <property type="molecule type" value="Genomic_DNA"/>
</dbReference>
<comment type="caution">
    <text evidence="2">The sequence shown here is derived from an EMBL/GenBank/DDBJ whole genome shotgun (WGS) entry which is preliminary data.</text>
</comment>
<keyword evidence="3" id="KW-1185">Reference proteome</keyword>